<gene>
    <name evidence="1" type="ORF">Acr_00g0061060</name>
</gene>
<proteinExistence type="predicted"/>
<protein>
    <submittedName>
        <fullName evidence="1">Uncharacterized protein</fullName>
    </submittedName>
</protein>
<organism evidence="1 2">
    <name type="scientific">Actinidia rufa</name>
    <dbReference type="NCBI Taxonomy" id="165716"/>
    <lineage>
        <taxon>Eukaryota</taxon>
        <taxon>Viridiplantae</taxon>
        <taxon>Streptophyta</taxon>
        <taxon>Embryophyta</taxon>
        <taxon>Tracheophyta</taxon>
        <taxon>Spermatophyta</taxon>
        <taxon>Magnoliopsida</taxon>
        <taxon>eudicotyledons</taxon>
        <taxon>Gunneridae</taxon>
        <taxon>Pentapetalae</taxon>
        <taxon>asterids</taxon>
        <taxon>Ericales</taxon>
        <taxon>Actinidiaceae</taxon>
        <taxon>Actinidia</taxon>
    </lineage>
</organism>
<dbReference type="EMBL" id="BJWL01000322">
    <property type="protein sequence ID" value="GFS39080.1"/>
    <property type="molecule type" value="Genomic_DNA"/>
</dbReference>
<dbReference type="AlphaFoldDB" id="A0A7J0DNT5"/>
<sequence length="142" mass="15742">MKLGKPLCRRFNTSFRVWTAWCSKTIKHVNNRTLPLYSTKRSISNDLIRKLNEAAVKLARVVAQQEEEEISSNTTSGSSSLELSGNELVAAIIASKVEKEVEQEVTKEEQMIPRGNLAAVDPILVVSSDDKAFADPELPQIS</sequence>
<accession>A0A7J0DNT5</accession>
<keyword evidence="2" id="KW-1185">Reference proteome</keyword>
<reference evidence="2" key="1">
    <citation type="submission" date="2019-07" db="EMBL/GenBank/DDBJ databases">
        <title>De Novo Assembly of kiwifruit Actinidia rufa.</title>
        <authorList>
            <person name="Sugita-Konishi S."/>
            <person name="Sato K."/>
            <person name="Mori E."/>
            <person name="Abe Y."/>
            <person name="Kisaki G."/>
            <person name="Hamano K."/>
            <person name="Suezawa K."/>
            <person name="Otani M."/>
            <person name="Fukuda T."/>
            <person name="Manabe T."/>
            <person name="Gomi K."/>
            <person name="Tabuchi M."/>
            <person name="Akimitsu K."/>
            <person name="Kataoka I."/>
        </authorList>
    </citation>
    <scope>NUCLEOTIDE SEQUENCE [LARGE SCALE GENOMIC DNA]</scope>
    <source>
        <strain evidence="2">cv. Fuchu</strain>
    </source>
</reference>
<comment type="caution">
    <text evidence="1">The sequence shown here is derived from an EMBL/GenBank/DDBJ whole genome shotgun (WGS) entry which is preliminary data.</text>
</comment>
<dbReference type="Proteomes" id="UP000585474">
    <property type="component" value="Unassembled WGS sequence"/>
</dbReference>
<evidence type="ECO:0000313" key="1">
    <source>
        <dbReference type="EMBL" id="GFS39080.1"/>
    </source>
</evidence>
<evidence type="ECO:0000313" key="2">
    <source>
        <dbReference type="Proteomes" id="UP000585474"/>
    </source>
</evidence>
<name>A0A7J0DNT5_9ERIC</name>